<dbReference type="InterPro" id="IPR016032">
    <property type="entry name" value="Sig_transdc_resp-reg_C-effctor"/>
</dbReference>
<feature type="domain" description="HTH luxR-type" evidence="4">
    <location>
        <begin position="285"/>
        <end position="342"/>
    </location>
</feature>
<organism evidence="5 6">
    <name type="scientific">Sphingomonas colocasiae</name>
    <dbReference type="NCBI Taxonomy" id="1848973"/>
    <lineage>
        <taxon>Bacteria</taxon>
        <taxon>Pseudomonadati</taxon>
        <taxon>Pseudomonadota</taxon>
        <taxon>Alphaproteobacteria</taxon>
        <taxon>Sphingomonadales</taxon>
        <taxon>Sphingomonadaceae</taxon>
        <taxon>Sphingomonas</taxon>
    </lineage>
</organism>
<protein>
    <submittedName>
        <fullName evidence="5">Helix-turn-helix transcriptional regulator</fullName>
    </submittedName>
</protein>
<evidence type="ECO:0000256" key="2">
    <source>
        <dbReference type="ARBA" id="ARBA00023125"/>
    </source>
</evidence>
<gene>
    <name evidence="5" type="ORF">K7G82_28040</name>
</gene>
<dbReference type="InterPro" id="IPR036388">
    <property type="entry name" value="WH-like_DNA-bd_sf"/>
</dbReference>
<evidence type="ECO:0000259" key="4">
    <source>
        <dbReference type="SMART" id="SM00421"/>
    </source>
</evidence>
<proteinExistence type="predicted"/>
<keyword evidence="2" id="KW-0238">DNA-binding</keyword>
<accession>A0ABS7PZX7</accession>
<keyword evidence="1" id="KW-0805">Transcription regulation</keyword>
<dbReference type="EMBL" id="JAINVV010000015">
    <property type="protein sequence ID" value="MBY8826185.1"/>
    <property type="molecule type" value="Genomic_DNA"/>
</dbReference>
<dbReference type="RefSeq" id="WP_222993602.1">
    <property type="nucleotide sequence ID" value="NZ_JAINVV010000015.1"/>
</dbReference>
<dbReference type="Pfam" id="PF00196">
    <property type="entry name" value="GerE"/>
    <property type="match status" value="1"/>
</dbReference>
<evidence type="ECO:0000256" key="1">
    <source>
        <dbReference type="ARBA" id="ARBA00023015"/>
    </source>
</evidence>
<dbReference type="SUPFAM" id="SSF55781">
    <property type="entry name" value="GAF domain-like"/>
    <property type="match status" value="1"/>
</dbReference>
<name>A0ABS7PZX7_9SPHN</name>
<dbReference type="Gene3D" id="1.10.10.10">
    <property type="entry name" value="Winged helix-like DNA-binding domain superfamily/Winged helix DNA-binding domain"/>
    <property type="match status" value="1"/>
</dbReference>
<sequence>MKTGAAIAHIAQLARLGLPSRSVVPEMLGALANVVPSHFCMFMWTDAQGRPEDFHLPWIVPEAIEANSRLLAGNDGFGSLIRMGLSAAEACRMPEFQRSPFYNECCLPYGIGHGFDVPIRDGGAMRGMLVATREPKTPLFSRREGDLLRSVAPAFTHALAADHVVRAERFAPHGERAVLTVDAEGDVVEAGEGHEALLKAALDARFGAGFSASAFYAAARDLFRPLVAARQAVTSFDTRHGRITIRLYPAAMPAAGRRGGGAGHMFALIERRHPLALQAAIGVARLELSTREREVARHIVLGHPPQQVMREVGIGAHTLHDYRRRIYRRLAISSREELAARVLAG</sequence>
<dbReference type="PANTHER" id="PTHR44688">
    <property type="entry name" value="DNA-BINDING TRANSCRIPTIONAL ACTIVATOR DEVR_DOSR"/>
    <property type="match status" value="1"/>
</dbReference>
<dbReference type="PANTHER" id="PTHR44688:SF16">
    <property type="entry name" value="DNA-BINDING TRANSCRIPTIONAL ACTIVATOR DEVR_DOSR"/>
    <property type="match status" value="1"/>
</dbReference>
<evidence type="ECO:0000256" key="3">
    <source>
        <dbReference type="ARBA" id="ARBA00023163"/>
    </source>
</evidence>
<comment type="caution">
    <text evidence="5">The sequence shown here is derived from an EMBL/GenBank/DDBJ whole genome shotgun (WGS) entry which is preliminary data.</text>
</comment>
<dbReference type="Proteomes" id="UP000706039">
    <property type="component" value="Unassembled WGS sequence"/>
</dbReference>
<dbReference type="InterPro" id="IPR000792">
    <property type="entry name" value="Tscrpt_reg_LuxR_C"/>
</dbReference>
<dbReference type="SUPFAM" id="SSF46894">
    <property type="entry name" value="C-terminal effector domain of the bipartite response regulators"/>
    <property type="match status" value="1"/>
</dbReference>
<keyword evidence="3" id="KW-0804">Transcription</keyword>
<reference evidence="5 6" key="1">
    <citation type="submission" date="2021-08" db="EMBL/GenBank/DDBJ databases">
        <authorList>
            <person name="Tuo L."/>
        </authorList>
    </citation>
    <scope>NUCLEOTIDE SEQUENCE [LARGE SCALE GENOMIC DNA]</scope>
    <source>
        <strain evidence="5 6">JCM 31229</strain>
    </source>
</reference>
<keyword evidence="6" id="KW-1185">Reference proteome</keyword>
<dbReference type="SMART" id="SM00421">
    <property type="entry name" value="HTH_LUXR"/>
    <property type="match status" value="1"/>
</dbReference>
<evidence type="ECO:0000313" key="5">
    <source>
        <dbReference type="EMBL" id="MBY8826185.1"/>
    </source>
</evidence>
<evidence type="ECO:0000313" key="6">
    <source>
        <dbReference type="Proteomes" id="UP000706039"/>
    </source>
</evidence>